<dbReference type="RefSeq" id="WP_344812153.1">
    <property type="nucleotide sequence ID" value="NZ_BAAAYX010000004.1"/>
</dbReference>
<organism evidence="9 10">
    <name type="scientific">Microlunatus aurantiacus</name>
    <dbReference type="NCBI Taxonomy" id="446786"/>
    <lineage>
        <taxon>Bacteria</taxon>
        <taxon>Bacillati</taxon>
        <taxon>Actinomycetota</taxon>
        <taxon>Actinomycetes</taxon>
        <taxon>Propionibacteriales</taxon>
        <taxon>Propionibacteriaceae</taxon>
        <taxon>Microlunatus</taxon>
    </lineage>
</organism>
<dbReference type="InterPro" id="IPR039420">
    <property type="entry name" value="WalR-like"/>
</dbReference>
<keyword evidence="10" id="KW-1185">Reference proteome</keyword>
<dbReference type="SUPFAM" id="SSF102588">
    <property type="entry name" value="LmbE-like"/>
    <property type="match status" value="1"/>
</dbReference>
<dbReference type="Gene3D" id="3.40.50.10320">
    <property type="entry name" value="LmbE-like"/>
    <property type="match status" value="1"/>
</dbReference>
<evidence type="ECO:0000256" key="5">
    <source>
        <dbReference type="ARBA" id="ARBA00023125"/>
    </source>
</evidence>
<evidence type="ECO:0000313" key="9">
    <source>
        <dbReference type="EMBL" id="GAA3702638.1"/>
    </source>
</evidence>
<evidence type="ECO:0000256" key="4">
    <source>
        <dbReference type="ARBA" id="ARBA00023015"/>
    </source>
</evidence>
<dbReference type="SMART" id="SM00448">
    <property type="entry name" value="REC"/>
    <property type="match status" value="1"/>
</dbReference>
<evidence type="ECO:0000256" key="3">
    <source>
        <dbReference type="ARBA" id="ARBA00023012"/>
    </source>
</evidence>
<dbReference type="PANTHER" id="PTHR48111">
    <property type="entry name" value="REGULATOR OF RPOS"/>
    <property type="match status" value="1"/>
</dbReference>
<evidence type="ECO:0000256" key="7">
    <source>
        <dbReference type="PROSITE-ProRule" id="PRU00169"/>
    </source>
</evidence>
<dbReference type="InterPro" id="IPR003737">
    <property type="entry name" value="GlcNAc_PI_deacetylase-related"/>
</dbReference>
<dbReference type="EMBL" id="BAAAYX010000004">
    <property type="protein sequence ID" value="GAA3702638.1"/>
    <property type="molecule type" value="Genomic_DNA"/>
</dbReference>
<sequence>MFTIPFRVLVIEDDADSALLSQTTLRQLAGMDVEICADAQEALSALADRSFDIIITDIEMPGRSGLEILPQIRELQPGVPVLVLTAHGSLTYAVEALRQAADDFLVKPIRPAELASRASELADLGRTRRARNRLAVLAIGAHPDDVEIGVGGTLAAHQAAGDRLAILTLSGGAIGGEASVRQEKAMQAAGSVGAELVHLDFEDTLLDPAKGVISAVEKVISQVQPDLIYTHSPHDRHQDHRAVNESVQIAARQVAGLWCFQSPSCTVDFKPNRFVDITGFVDRKLEMLAAYASQTHRDYMQPDMVRATARYWSRFSQAIDVEPLETIRAAVTVGPPAPVGRAGQAS</sequence>
<dbReference type="Proteomes" id="UP001500051">
    <property type="component" value="Unassembled WGS sequence"/>
</dbReference>
<dbReference type="PROSITE" id="PS50110">
    <property type="entry name" value="RESPONSE_REGULATORY"/>
    <property type="match status" value="1"/>
</dbReference>
<reference evidence="10" key="1">
    <citation type="journal article" date="2019" name="Int. J. Syst. Evol. Microbiol.">
        <title>The Global Catalogue of Microorganisms (GCM) 10K type strain sequencing project: providing services to taxonomists for standard genome sequencing and annotation.</title>
        <authorList>
            <consortium name="The Broad Institute Genomics Platform"/>
            <consortium name="The Broad Institute Genome Sequencing Center for Infectious Disease"/>
            <person name="Wu L."/>
            <person name="Ma J."/>
        </authorList>
    </citation>
    <scope>NUCLEOTIDE SEQUENCE [LARGE SCALE GENOMIC DNA]</scope>
    <source>
        <strain evidence="10">JCM 16548</strain>
    </source>
</reference>
<keyword evidence="5" id="KW-0238">DNA-binding</keyword>
<dbReference type="CDD" id="cd00156">
    <property type="entry name" value="REC"/>
    <property type="match status" value="1"/>
</dbReference>
<dbReference type="SUPFAM" id="SSF52172">
    <property type="entry name" value="CheY-like"/>
    <property type="match status" value="1"/>
</dbReference>
<gene>
    <name evidence="9" type="ORF">GCM10022204_19680</name>
</gene>
<keyword evidence="6" id="KW-0804">Transcription</keyword>
<keyword evidence="4" id="KW-0805">Transcription regulation</keyword>
<accession>A0ABP7DD09</accession>
<dbReference type="PANTHER" id="PTHR48111:SF1">
    <property type="entry name" value="TWO-COMPONENT RESPONSE REGULATOR ORR33"/>
    <property type="match status" value="1"/>
</dbReference>
<dbReference type="InterPro" id="IPR001789">
    <property type="entry name" value="Sig_transdc_resp-reg_receiver"/>
</dbReference>
<comment type="caution">
    <text evidence="9">The sequence shown here is derived from an EMBL/GenBank/DDBJ whole genome shotgun (WGS) entry which is preliminary data.</text>
</comment>
<protein>
    <recommendedName>
        <fullName evidence="8">Response regulatory domain-containing protein</fullName>
    </recommendedName>
</protein>
<dbReference type="Pfam" id="PF00072">
    <property type="entry name" value="Response_reg"/>
    <property type="match status" value="1"/>
</dbReference>
<evidence type="ECO:0000259" key="8">
    <source>
        <dbReference type="PROSITE" id="PS50110"/>
    </source>
</evidence>
<feature type="domain" description="Response regulatory" evidence="8">
    <location>
        <begin position="7"/>
        <end position="122"/>
    </location>
</feature>
<dbReference type="Gene3D" id="3.40.50.2300">
    <property type="match status" value="1"/>
</dbReference>
<name>A0ABP7DD09_9ACTN</name>
<feature type="modified residue" description="4-aspartylphosphate" evidence="7">
    <location>
        <position position="57"/>
    </location>
</feature>
<dbReference type="InterPro" id="IPR011006">
    <property type="entry name" value="CheY-like_superfamily"/>
</dbReference>
<keyword evidence="1 7" id="KW-0597">Phosphoprotein</keyword>
<evidence type="ECO:0000313" key="10">
    <source>
        <dbReference type="Proteomes" id="UP001500051"/>
    </source>
</evidence>
<keyword evidence="3" id="KW-0902">Two-component regulatory system</keyword>
<dbReference type="InterPro" id="IPR024078">
    <property type="entry name" value="LmbE-like_dom_sf"/>
</dbReference>
<keyword evidence="2" id="KW-0862">Zinc</keyword>
<proteinExistence type="predicted"/>
<evidence type="ECO:0000256" key="2">
    <source>
        <dbReference type="ARBA" id="ARBA00022833"/>
    </source>
</evidence>
<evidence type="ECO:0000256" key="1">
    <source>
        <dbReference type="ARBA" id="ARBA00022553"/>
    </source>
</evidence>
<evidence type="ECO:0000256" key="6">
    <source>
        <dbReference type="ARBA" id="ARBA00023163"/>
    </source>
</evidence>
<dbReference type="Pfam" id="PF02585">
    <property type="entry name" value="PIG-L"/>
    <property type="match status" value="1"/>
</dbReference>